<name>A0A1H4H3K4_9BURK</name>
<dbReference type="Proteomes" id="UP000198638">
    <property type="component" value="Unassembled WGS sequence"/>
</dbReference>
<evidence type="ECO:0000256" key="5">
    <source>
        <dbReference type="ARBA" id="ARBA00022723"/>
    </source>
</evidence>
<dbReference type="EC" id="5.3.1.5" evidence="3 9"/>
<dbReference type="STRING" id="83784.SAMN05192564_107102"/>
<organism evidence="11 12">
    <name type="scientific">Paraburkholderia sartisoli</name>
    <dbReference type="NCBI Taxonomy" id="83784"/>
    <lineage>
        <taxon>Bacteria</taxon>
        <taxon>Pseudomonadati</taxon>
        <taxon>Pseudomonadota</taxon>
        <taxon>Betaproteobacteria</taxon>
        <taxon>Burkholderiales</taxon>
        <taxon>Burkholderiaceae</taxon>
        <taxon>Paraburkholderia</taxon>
    </lineage>
</organism>
<keyword evidence="12" id="KW-1185">Reference proteome</keyword>
<evidence type="ECO:0000256" key="6">
    <source>
        <dbReference type="ARBA" id="ARBA00023235"/>
    </source>
</evidence>
<dbReference type="EMBL" id="FNRQ01000007">
    <property type="protein sequence ID" value="SEB15940.1"/>
    <property type="molecule type" value="Genomic_DNA"/>
</dbReference>
<dbReference type="AlphaFoldDB" id="A0A1H4H3K4"/>
<dbReference type="PRINTS" id="PR00688">
    <property type="entry name" value="XYLOSISMRASE"/>
</dbReference>
<comment type="subcellular location">
    <subcellularLocation>
        <location evidence="10">Cytoplasm</location>
    </subcellularLocation>
</comment>
<evidence type="ECO:0000256" key="7">
    <source>
        <dbReference type="ARBA" id="ARBA00023277"/>
    </source>
</evidence>
<keyword evidence="7 9" id="KW-0119">Carbohydrate metabolism</keyword>
<keyword evidence="5 9" id="KW-0479">Metal-binding</keyword>
<comment type="catalytic activity">
    <reaction evidence="8 9">
        <text>alpha-D-xylose = alpha-D-xylulofuranose</text>
        <dbReference type="Rhea" id="RHEA:22816"/>
        <dbReference type="ChEBI" id="CHEBI:28518"/>
        <dbReference type="ChEBI" id="CHEBI:188998"/>
        <dbReference type="EC" id="5.3.1.5"/>
    </reaction>
</comment>
<dbReference type="SUPFAM" id="SSF51658">
    <property type="entry name" value="Xylose isomerase-like"/>
    <property type="match status" value="1"/>
</dbReference>
<evidence type="ECO:0000256" key="9">
    <source>
        <dbReference type="RuleBase" id="RU000609"/>
    </source>
</evidence>
<dbReference type="Gene3D" id="3.20.20.150">
    <property type="entry name" value="Divalent-metal-dependent TIM barrel enzymes"/>
    <property type="match status" value="1"/>
</dbReference>
<dbReference type="InterPro" id="IPR036237">
    <property type="entry name" value="Xyl_isomerase-like_sf"/>
</dbReference>
<accession>A0A1H4H3K4</accession>
<dbReference type="GO" id="GO:0005737">
    <property type="term" value="C:cytoplasm"/>
    <property type="evidence" value="ECO:0007669"/>
    <property type="project" value="UniProtKB-SubCell"/>
</dbReference>
<dbReference type="PANTHER" id="PTHR48408:SF1">
    <property type="entry name" value="XYLOSE ISOMERASE"/>
    <property type="match status" value="1"/>
</dbReference>
<keyword evidence="4 9" id="KW-0859">Xylose metabolism</keyword>
<comment type="subunit">
    <text evidence="2 10">Homotetramer.</text>
</comment>
<comment type="similarity">
    <text evidence="1 9">Belongs to the xylose isomerase family.</text>
</comment>
<evidence type="ECO:0000256" key="3">
    <source>
        <dbReference type="ARBA" id="ARBA00011958"/>
    </source>
</evidence>
<dbReference type="GO" id="GO:0009045">
    <property type="term" value="F:xylose isomerase activity"/>
    <property type="evidence" value="ECO:0007669"/>
    <property type="project" value="UniProtKB-EC"/>
</dbReference>
<evidence type="ECO:0000256" key="4">
    <source>
        <dbReference type="ARBA" id="ARBA00022629"/>
    </source>
</evidence>
<dbReference type="GO" id="GO:0046872">
    <property type="term" value="F:metal ion binding"/>
    <property type="evidence" value="ECO:0007669"/>
    <property type="project" value="UniProtKB-KW"/>
</dbReference>
<dbReference type="PANTHER" id="PTHR48408">
    <property type="match status" value="1"/>
</dbReference>
<dbReference type="PROSITE" id="PS51415">
    <property type="entry name" value="XYLOSE_ISOMERASE"/>
    <property type="match status" value="1"/>
</dbReference>
<reference evidence="12" key="1">
    <citation type="submission" date="2016-10" db="EMBL/GenBank/DDBJ databases">
        <authorList>
            <person name="Varghese N."/>
            <person name="Submissions S."/>
        </authorList>
    </citation>
    <scope>NUCLEOTIDE SEQUENCE [LARGE SCALE GENOMIC DNA]</scope>
    <source>
        <strain evidence="12">LMG 24000</strain>
    </source>
</reference>
<protein>
    <recommendedName>
        <fullName evidence="3 9">Xylose isomerase</fullName>
        <ecNumber evidence="3 9">5.3.1.5</ecNumber>
    </recommendedName>
</protein>
<evidence type="ECO:0000256" key="1">
    <source>
        <dbReference type="ARBA" id="ARBA00005765"/>
    </source>
</evidence>
<sequence>MSFFEHVPAVQYEGPQSDNPLAYRFYDRKKEVLGKTMEEHLRIAVCYWHTFVWPGSDIFGQGAFKRPWQQPGDAMERAQQKADEAFAFFTKLGVPYYTFHDTDVAPEGTSLKHYVENFSRMTDYLARKQQDTGMKLLWGTANLFSHPRYAAGAATSPNPEVFAYAATQVCHALDATLKLEATTTCYGADAKATTRCSTRTSFASATSSRAS</sequence>
<evidence type="ECO:0000313" key="12">
    <source>
        <dbReference type="Proteomes" id="UP000198638"/>
    </source>
</evidence>
<evidence type="ECO:0000256" key="2">
    <source>
        <dbReference type="ARBA" id="ARBA00011881"/>
    </source>
</evidence>
<dbReference type="GO" id="GO:0042732">
    <property type="term" value="P:D-xylose metabolic process"/>
    <property type="evidence" value="ECO:0007669"/>
    <property type="project" value="UniProtKB-KW"/>
</dbReference>
<evidence type="ECO:0000256" key="8">
    <source>
        <dbReference type="ARBA" id="ARBA00033659"/>
    </source>
</evidence>
<gene>
    <name evidence="11" type="ORF">SAMN05192564_107102</name>
</gene>
<evidence type="ECO:0000313" key="11">
    <source>
        <dbReference type="EMBL" id="SEB15940.1"/>
    </source>
</evidence>
<proteinExistence type="inferred from homology"/>
<evidence type="ECO:0000256" key="10">
    <source>
        <dbReference type="RuleBase" id="RU000610"/>
    </source>
</evidence>
<dbReference type="InterPro" id="IPR001998">
    <property type="entry name" value="Xylose_isomerase"/>
</dbReference>
<keyword evidence="6 9" id="KW-0413">Isomerase</keyword>